<proteinExistence type="predicted"/>
<evidence type="ECO:0000313" key="2">
    <source>
        <dbReference type="EMBL" id="CAL1527862.1"/>
    </source>
</evidence>
<keyword evidence="3" id="KW-1185">Reference proteome</keyword>
<protein>
    <recommendedName>
        <fullName evidence="4">Peptide-O-fucosyltransferase</fullName>
    </recommendedName>
</protein>
<evidence type="ECO:0008006" key="4">
    <source>
        <dbReference type="Google" id="ProtNLM"/>
    </source>
</evidence>
<evidence type="ECO:0000313" key="3">
    <source>
        <dbReference type="Proteomes" id="UP001497497"/>
    </source>
</evidence>
<organism evidence="2 3">
    <name type="scientific">Lymnaea stagnalis</name>
    <name type="common">Great pond snail</name>
    <name type="synonym">Helix stagnalis</name>
    <dbReference type="NCBI Taxonomy" id="6523"/>
    <lineage>
        <taxon>Eukaryota</taxon>
        <taxon>Metazoa</taxon>
        <taxon>Spiralia</taxon>
        <taxon>Lophotrochozoa</taxon>
        <taxon>Mollusca</taxon>
        <taxon>Gastropoda</taxon>
        <taxon>Heterobranchia</taxon>
        <taxon>Euthyneura</taxon>
        <taxon>Panpulmonata</taxon>
        <taxon>Hygrophila</taxon>
        <taxon>Lymnaeoidea</taxon>
        <taxon>Lymnaeidae</taxon>
        <taxon>Lymnaea</taxon>
    </lineage>
</organism>
<dbReference type="Proteomes" id="UP001497497">
    <property type="component" value="Unassembled WGS sequence"/>
</dbReference>
<accession>A0AAV2H2H6</accession>
<feature type="region of interest" description="Disordered" evidence="1">
    <location>
        <begin position="110"/>
        <end position="134"/>
    </location>
</feature>
<dbReference type="EMBL" id="CAXITT010000023">
    <property type="protein sequence ID" value="CAL1527862.1"/>
    <property type="molecule type" value="Genomic_DNA"/>
</dbReference>
<sequence length="488" mass="56868">MRRFTFNVFLARPAVVLAAILTLCMCSVLVSMYYIHNIALATPLDVMRSANRDLSPPNSRIIGDGDDETSLLVTHISHSQEQLHNLSKKSDENAPPILNDIDIALHIEKKESKKTHNPDSQPHKKFRKEDMWPSHEKAQKRRKAFVPLSMQIYNNPQRTRENWNGERYIVYLCHSNLTCAGWGDRQHGILSAYLLSLVTNRTFKVDMQSPCPLSKLYHPRIVNWKINQTELEGLSSTHLYALNDRRFRESMKEIDFDEKYPEDVVYLTTNYDYFYNLKSNPRYKAIFHQKVRGRPRPVLFADLWQSIFKMNKRVVRKYTPALKRARPTDHHKLACAHIRFGRNPTIPTDGDIRNTLTTIKPLWSFLEKHSDPQKYRIFVASDWQGFRDKVKSLYRNITIDVDGDIIHIDKLKDQRRRENATNAVPLDPCSGFEKVIADQYVLSKCDILLLTYSVFGKAAAYLRRSNSDLYLMENGTIKTLILFDEKNH</sequence>
<gene>
    <name evidence="2" type="ORF">GSLYS_00002032001</name>
</gene>
<comment type="caution">
    <text evidence="2">The sequence shown here is derived from an EMBL/GenBank/DDBJ whole genome shotgun (WGS) entry which is preliminary data.</text>
</comment>
<reference evidence="2 3" key="1">
    <citation type="submission" date="2024-04" db="EMBL/GenBank/DDBJ databases">
        <authorList>
            <consortium name="Genoscope - CEA"/>
            <person name="William W."/>
        </authorList>
    </citation>
    <scope>NUCLEOTIDE SEQUENCE [LARGE SCALE GENOMIC DNA]</scope>
</reference>
<evidence type="ECO:0000256" key="1">
    <source>
        <dbReference type="SAM" id="MobiDB-lite"/>
    </source>
</evidence>
<dbReference type="Gene3D" id="3.40.50.11350">
    <property type="match status" value="1"/>
</dbReference>
<name>A0AAV2H2H6_LYMST</name>
<dbReference type="AlphaFoldDB" id="A0AAV2H2H6"/>